<gene>
    <name evidence="1" type="primary">ORF1L</name>
</gene>
<sequence>MKLSPLRIVGTFVWACRRMMFGVNLPWGMVLSPRCPQYAGFFNMLHNFVCTGHYPANFVYIICRLLARWALTNLQELLGATEIITFTDTIGVTGRGLVQPPHLQKAFTELYEDNSFMTRAFNGGGAKKWDTFLNEKLHGSLSTDFIPYEGSPNINVVPTNVGQDIAWNFDMPNDSVPRSTVEFFVQKNKSSSDKGQEQQILRFDNTHHKIFSSNDVHANMGSLLGTRFVEGGKSYTFPMSKECETIQFEHMVRYIYYVYFYRAH</sequence>
<protein>
    <submittedName>
        <fullName evidence="1">ORF1L</fullName>
    </submittedName>
</protein>
<name>Q91S70_9VIRU</name>
<proteinExistence type="predicted"/>
<accession>Q91S70</accession>
<organism evidence="1">
    <name type="scientific">Planaria asexual strain-specific virus-like element type 2</name>
    <dbReference type="NCBI Taxonomy" id="159253"/>
    <lineage>
        <taxon>Viruses</taxon>
    </lineage>
</organism>
<evidence type="ECO:0000313" key="1">
    <source>
        <dbReference type="EMBL" id="AAK53632.1"/>
    </source>
</evidence>
<dbReference type="EMBL" id="AF364091">
    <property type="protein sequence ID" value="AAK53632.1"/>
    <property type="molecule type" value="Genomic_DNA"/>
</dbReference>
<reference evidence="1" key="2">
    <citation type="journal article" date="2002" name="BMC Genomics">
        <title>Complete genome sequence of a novel extrachromosomal virus-like element identified in planarian Girardia tigrina.</title>
        <authorList>
            <person name="Rebrikov D.V."/>
            <person name="Bulina M.E."/>
            <person name="Bogdanova E.A."/>
            <person name="Vagner L.L."/>
            <person name="Lukyanov S.A."/>
        </authorList>
    </citation>
    <scope>NUCLEOTIDE SEQUENCE</scope>
</reference>
<reference evidence="1" key="1">
    <citation type="submission" date="2001-03" db="EMBL/GenBank/DDBJ databases">
        <authorList>
            <person name="Rebrikov D."/>
            <person name="Bulina M."/>
            <person name="Bogdanova E."/>
            <person name="Lukyanov S."/>
        </authorList>
    </citation>
    <scope>NUCLEOTIDE SEQUENCE</scope>
</reference>